<keyword evidence="1" id="KW-1185">Reference proteome</keyword>
<accession>A0A0M3IX25</accession>
<evidence type="ECO:0000313" key="2">
    <source>
        <dbReference type="WBParaSite" id="ALUE_0002330301-mRNA-1"/>
    </source>
</evidence>
<evidence type="ECO:0000313" key="1">
    <source>
        <dbReference type="Proteomes" id="UP000036681"/>
    </source>
</evidence>
<protein>
    <submittedName>
        <fullName evidence="2">Pribosyltran domain-containing protein</fullName>
    </submittedName>
</protein>
<organism evidence="1 2">
    <name type="scientific">Ascaris lumbricoides</name>
    <name type="common">Giant roundworm</name>
    <dbReference type="NCBI Taxonomy" id="6252"/>
    <lineage>
        <taxon>Eukaryota</taxon>
        <taxon>Metazoa</taxon>
        <taxon>Ecdysozoa</taxon>
        <taxon>Nematoda</taxon>
        <taxon>Chromadorea</taxon>
        <taxon>Rhabditida</taxon>
        <taxon>Spirurina</taxon>
        <taxon>Ascaridomorpha</taxon>
        <taxon>Ascaridoidea</taxon>
        <taxon>Ascarididae</taxon>
        <taxon>Ascaris</taxon>
    </lineage>
</organism>
<dbReference type="WBParaSite" id="ALUE_0002330301-mRNA-1">
    <property type="protein sequence ID" value="ALUE_0002330301-mRNA-1"/>
    <property type="gene ID" value="ALUE_0002330301"/>
</dbReference>
<dbReference type="Proteomes" id="UP000036681">
    <property type="component" value="Unplaced"/>
</dbReference>
<proteinExistence type="predicted"/>
<name>A0A0M3IX25_ASCLU</name>
<dbReference type="AlphaFoldDB" id="A0A0M3IX25"/>
<sequence>MGSPLGAAVFHFIDHGVRTSFLINRPVGLMPKRERLLPMGISCICETVNSKTSLSDAIAVVVRYDPELKRIVYEPTELAQEFRKFDIETPWETFPAFRNAAMTSGYEEISLNKPEAESPSGDVK</sequence>
<reference evidence="2" key="1">
    <citation type="submission" date="2017-02" db="UniProtKB">
        <authorList>
            <consortium name="WormBaseParasite"/>
        </authorList>
    </citation>
    <scope>IDENTIFICATION</scope>
</reference>